<organism evidence="1 2">
    <name type="scientific">Pleurodeles waltl</name>
    <name type="common">Iberian ribbed newt</name>
    <dbReference type="NCBI Taxonomy" id="8319"/>
    <lineage>
        <taxon>Eukaryota</taxon>
        <taxon>Metazoa</taxon>
        <taxon>Chordata</taxon>
        <taxon>Craniata</taxon>
        <taxon>Vertebrata</taxon>
        <taxon>Euteleostomi</taxon>
        <taxon>Amphibia</taxon>
        <taxon>Batrachia</taxon>
        <taxon>Caudata</taxon>
        <taxon>Salamandroidea</taxon>
        <taxon>Salamandridae</taxon>
        <taxon>Pleurodelinae</taxon>
        <taxon>Pleurodeles</taxon>
    </lineage>
</organism>
<evidence type="ECO:0000313" key="2">
    <source>
        <dbReference type="Proteomes" id="UP001066276"/>
    </source>
</evidence>
<accession>A0AAV7PBN4</accession>
<dbReference type="AlphaFoldDB" id="A0AAV7PBN4"/>
<gene>
    <name evidence="1" type="ORF">NDU88_002442</name>
</gene>
<evidence type="ECO:0000313" key="1">
    <source>
        <dbReference type="EMBL" id="KAJ1123978.1"/>
    </source>
</evidence>
<comment type="caution">
    <text evidence="1">The sequence shown here is derived from an EMBL/GenBank/DDBJ whole genome shotgun (WGS) entry which is preliminary data.</text>
</comment>
<dbReference type="Proteomes" id="UP001066276">
    <property type="component" value="Chromosome 7"/>
</dbReference>
<keyword evidence="2" id="KW-1185">Reference proteome</keyword>
<reference evidence="1" key="1">
    <citation type="journal article" date="2022" name="bioRxiv">
        <title>Sequencing and chromosome-scale assembly of the giantPleurodeles waltlgenome.</title>
        <authorList>
            <person name="Brown T."/>
            <person name="Elewa A."/>
            <person name="Iarovenko S."/>
            <person name="Subramanian E."/>
            <person name="Araus A.J."/>
            <person name="Petzold A."/>
            <person name="Susuki M."/>
            <person name="Suzuki K.-i.T."/>
            <person name="Hayashi T."/>
            <person name="Toyoda A."/>
            <person name="Oliveira C."/>
            <person name="Osipova E."/>
            <person name="Leigh N.D."/>
            <person name="Simon A."/>
            <person name="Yun M.H."/>
        </authorList>
    </citation>
    <scope>NUCLEOTIDE SEQUENCE</scope>
    <source>
        <strain evidence="1">20211129_DDA</strain>
        <tissue evidence="1">Liver</tissue>
    </source>
</reference>
<name>A0AAV7PBN4_PLEWA</name>
<protein>
    <recommendedName>
        <fullName evidence="3">Secreted protein</fullName>
    </recommendedName>
</protein>
<dbReference type="EMBL" id="JANPWB010000011">
    <property type="protein sequence ID" value="KAJ1123978.1"/>
    <property type="molecule type" value="Genomic_DNA"/>
</dbReference>
<evidence type="ECO:0008006" key="3">
    <source>
        <dbReference type="Google" id="ProtNLM"/>
    </source>
</evidence>
<proteinExistence type="predicted"/>
<sequence length="96" mass="11307">MACVRRRRRGCWMVVSPWATVLQRMVRVWSSSSDPVARIKNISTLRDWRRPALRVVHNMGKGVQQTNIQPRMWEGVYKKNPLDPWKRGVSPLEHKS</sequence>